<dbReference type="Proteomes" id="UP000245048">
    <property type="component" value="Unassembled WGS sequence"/>
</dbReference>
<dbReference type="OrthoDB" id="7260461at2"/>
<proteinExistence type="predicted"/>
<evidence type="ECO:0000313" key="1">
    <source>
        <dbReference type="EMBL" id="PWC29569.1"/>
    </source>
</evidence>
<dbReference type="RefSeq" id="WP_109516141.1">
    <property type="nucleotide sequence ID" value="NZ_PDOA01000003.1"/>
</dbReference>
<dbReference type="AlphaFoldDB" id="A0A2U1V6M3"/>
<organism evidence="1 2">
    <name type="scientific">Teichococcus aestuarii</name>
    <dbReference type="NCBI Taxonomy" id="568898"/>
    <lineage>
        <taxon>Bacteria</taxon>
        <taxon>Pseudomonadati</taxon>
        <taxon>Pseudomonadota</taxon>
        <taxon>Alphaproteobacteria</taxon>
        <taxon>Acetobacterales</taxon>
        <taxon>Roseomonadaceae</taxon>
        <taxon>Roseomonas</taxon>
    </lineage>
</organism>
<reference evidence="2" key="1">
    <citation type="submission" date="2017-10" db="EMBL/GenBank/DDBJ databases">
        <authorList>
            <person name="Toshchakov S.V."/>
            <person name="Goeva M.A."/>
        </authorList>
    </citation>
    <scope>NUCLEOTIDE SEQUENCE [LARGE SCALE GENOMIC DNA]</scope>
    <source>
        <strain evidence="2">JR1/69-1-13</strain>
    </source>
</reference>
<accession>A0A2U1V6M3</accession>
<comment type="caution">
    <text evidence="1">The sequence shown here is derived from an EMBL/GenBank/DDBJ whole genome shotgun (WGS) entry which is preliminary data.</text>
</comment>
<name>A0A2U1V6M3_9PROT</name>
<gene>
    <name evidence="1" type="ORF">CR165_06385</name>
</gene>
<protein>
    <submittedName>
        <fullName evidence="1">Uncharacterized protein</fullName>
    </submittedName>
</protein>
<sequence>MITTASLLGLPGAGIPLRALGPDHAGRVALSRAGAALVQDAAGLWQAAAADTPRFHGPARRLLVEAGRTNSLRNPRCEGAAAGTLPSTWSLQGSPANLVLLGPAVLNGIPGFQLQVSGTGNGLNTALTFDADTSVPTTATEIWAASFFVALTGGSLAGLSNIQLSIRTAGGTASPSSLAVSPGTTLARPSLTTVMGSGTTGLVPRFYFTQNAGAAINATFFLGAPQLERGEVATSPVLPPAGAPAASSRSADAPVWSPPGGLGGAGTVVVAGMLPNAAAFGASQGLLQIDDGTDANRLLIRNTSGGSEIFGVVDSGGATLAALPGGNMVPGTPFRAALAWAPGEVAFCLNGGTVQSAAVTPPAGLVRMLVGHASTALNRAANGEVALIDHRPLRLPDAMLQAVSAAG</sequence>
<dbReference type="EMBL" id="PDOA01000003">
    <property type="protein sequence ID" value="PWC29569.1"/>
    <property type="molecule type" value="Genomic_DNA"/>
</dbReference>
<keyword evidence="2" id="KW-1185">Reference proteome</keyword>
<evidence type="ECO:0000313" key="2">
    <source>
        <dbReference type="Proteomes" id="UP000245048"/>
    </source>
</evidence>